<dbReference type="InterPro" id="IPR036271">
    <property type="entry name" value="Tet_transcr_reg_TetR-rel_C_sf"/>
</dbReference>
<accession>A0ABX2DHV3</accession>
<dbReference type="Gene3D" id="1.10.357.10">
    <property type="entry name" value="Tetracycline Repressor, domain 2"/>
    <property type="match status" value="1"/>
</dbReference>
<keyword evidence="3" id="KW-0804">Transcription</keyword>
<dbReference type="Pfam" id="PF00440">
    <property type="entry name" value="TetR_N"/>
    <property type="match status" value="1"/>
</dbReference>
<dbReference type="PRINTS" id="PR00455">
    <property type="entry name" value="HTHTETR"/>
</dbReference>
<evidence type="ECO:0000256" key="1">
    <source>
        <dbReference type="ARBA" id="ARBA00023015"/>
    </source>
</evidence>
<gene>
    <name evidence="6" type="ORF">HQN87_02485</name>
</gene>
<dbReference type="PANTHER" id="PTHR30055">
    <property type="entry name" value="HTH-TYPE TRANSCRIPTIONAL REGULATOR RUTR"/>
    <property type="match status" value="1"/>
</dbReference>
<feature type="DNA-binding region" description="H-T-H motif" evidence="4">
    <location>
        <begin position="23"/>
        <end position="42"/>
    </location>
</feature>
<keyword evidence="1" id="KW-0805">Transcription regulation</keyword>
<evidence type="ECO:0000256" key="2">
    <source>
        <dbReference type="ARBA" id="ARBA00023125"/>
    </source>
</evidence>
<comment type="caution">
    <text evidence="6">The sequence shown here is derived from an EMBL/GenBank/DDBJ whole genome shotgun (WGS) entry which is preliminary data.</text>
</comment>
<dbReference type="InterPro" id="IPR009057">
    <property type="entry name" value="Homeodomain-like_sf"/>
</dbReference>
<keyword evidence="2 4" id="KW-0238">DNA-binding</keyword>
<dbReference type="InterPro" id="IPR050109">
    <property type="entry name" value="HTH-type_TetR-like_transc_reg"/>
</dbReference>
<dbReference type="SUPFAM" id="SSF46689">
    <property type="entry name" value="Homeodomain-like"/>
    <property type="match status" value="1"/>
</dbReference>
<evidence type="ECO:0000313" key="7">
    <source>
        <dbReference type="Proteomes" id="UP000711047"/>
    </source>
</evidence>
<organism evidence="6 7">
    <name type="scientific">Paenibacillus tritici</name>
    <dbReference type="NCBI Taxonomy" id="1873425"/>
    <lineage>
        <taxon>Bacteria</taxon>
        <taxon>Bacillati</taxon>
        <taxon>Bacillota</taxon>
        <taxon>Bacilli</taxon>
        <taxon>Bacillales</taxon>
        <taxon>Paenibacillaceae</taxon>
        <taxon>Paenibacillus</taxon>
    </lineage>
</organism>
<evidence type="ECO:0000313" key="6">
    <source>
        <dbReference type="EMBL" id="NQX44186.1"/>
    </source>
</evidence>
<keyword evidence="7" id="KW-1185">Reference proteome</keyword>
<dbReference type="Gene3D" id="1.10.10.60">
    <property type="entry name" value="Homeodomain-like"/>
    <property type="match status" value="1"/>
</dbReference>
<evidence type="ECO:0000256" key="4">
    <source>
        <dbReference type="PROSITE-ProRule" id="PRU00335"/>
    </source>
</evidence>
<sequence>MTANAILGAACSQFAEKGFEGASLAGIARAVGIKKQSIATYFAKKEDLFLAAFHEMARHYYEFLERLYTEFRDIPVEIRLREIVYKNYYYRMEQPVLTAFYKMAVQFPPPFFRDVLGEQIALMEQQSAGLYRSIFEEGMRAGVIRQQQADSLLSAYYCLLDGIAMQMFFYSQEKFEQRLGDIWGIFWAGIKQPE</sequence>
<evidence type="ECO:0000256" key="3">
    <source>
        <dbReference type="ARBA" id="ARBA00023163"/>
    </source>
</evidence>
<dbReference type="RefSeq" id="WP_173127166.1">
    <property type="nucleotide sequence ID" value="NZ_JABMKX010000001.1"/>
</dbReference>
<name>A0ABX2DHV3_9BACL</name>
<dbReference type="EMBL" id="JABMKX010000001">
    <property type="protein sequence ID" value="NQX44186.1"/>
    <property type="molecule type" value="Genomic_DNA"/>
</dbReference>
<feature type="domain" description="HTH tetR-type" evidence="5">
    <location>
        <begin position="1"/>
        <end position="60"/>
    </location>
</feature>
<reference evidence="6 7" key="1">
    <citation type="submission" date="2020-05" db="EMBL/GenBank/DDBJ databases">
        <title>Paenibacillus glebae, sp. nov., Paenibacillus humi sp. nov., Paenibacillus pedi sp. nov., Paenibacillus terrestris sp. nov. and Paenibacillus terricola sp. nov., isolated from a forest top soil sample.</title>
        <authorList>
            <person name="Qi S."/>
            <person name="Carlier A."/>
            <person name="Cnockaert M."/>
            <person name="Vandamme P."/>
        </authorList>
    </citation>
    <scope>NUCLEOTIDE SEQUENCE [LARGE SCALE GENOMIC DNA]</scope>
    <source>
        <strain evidence="6 7">LMG 29502</strain>
    </source>
</reference>
<evidence type="ECO:0000259" key="5">
    <source>
        <dbReference type="PROSITE" id="PS50977"/>
    </source>
</evidence>
<protein>
    <submittedName>
        <fullName evidence="6">TetR/AcrR family transcriptional regulator</fullName>
    </submittedName>
</protein>
<dbReference type="PANTHER" id="PTHR30055:SF238">
    <property type="entry name" value="MYCOFACTOCIN BIOSYNTHESIS TRANSCRIPTIONAL REGULATOR MFTR-RELATED"/>
    <property type="match status" value="1"/>
</dbReference>
<dbReference type="InterPro" id="IPR001647">
    <property type="entry name" value="HTH_TetR"/>
</dbReference>
<dbReference type="Proteomes" id="UP000711047">
    <property type="component" value="Unassembled WGS sequence"/>
</dbReference>
<dbReference type="SUPFAM" id="SSF48498">
    <property type="entry name" value="Tetracyclin repressor-like, C-terminal domain"/>
    <property type="match status" value="1"/>
</dbReference>
<proteinExistence type="predicted"/>
<dbReference type="PROSITE" id="PS50977">
    <property type="entry name" value="HTH_TETR_2"/>
    <property type="match status" value="1"/>
</dbReference>